<evidence type="ECO:0000259" key="15">
    <source>
        <dbReference type="PROSITE" id="PS50262"/>
    </source>
</evidence>
<dbReference type="GO" id="GO:0007200">
    <property type="term" value="P:phospholipase C-activating G protein-coupled receptor signaling pathway"/>
    <property type="evidence" value="ECO:0007669"/>
    <property type="project" value="TreeGrafter"/>
</dbReference>
<keyword evidence="10" id="KW-0807">Transducer</keyword>
<feature type="transmembrane region" description="Helical" evidence="14">
    <location>
        <begin position="307"/>
        <end position="328"/>
    </location>
</feature>
<dbReference type="InterPro" id="IPR000276">
    <property type="entry name" value="GPCR_Rhodpsn"/>
</dbReference>
<feature type="domain" description="G-protein coupled receptors family 1 profile" evidence="15">
    <location>
        <begin position="297"/>
        <end position="382"/>
    </location>
</feature>
<sequence>MKRTVTTLWFLHLVSCSLLFTLMLPFFTVHVLLGFHWVFGMAMCKILSACTHLGMFSSVFLLALISLDRYTLTCRPVWSRRHRTLSWVRKLVLGVWLASFTLSAPYLVFPETWEVEGGRVICTSFYILSGDQDRAEKQAWRIHAYLVLFVVRFLLGFLLPFCTIAGCYGRMGLEMKEKGLARSRKPFKVMAAAVVSFFFGWLPYHLYQSLTLIKDVPESLTDAFLLISILMFCFNVCFTPVLYLFVGQTFHQVFRTSLFTQVKAAFHEDLDSDGSGPDSRGRNRREADSMEVLLGLHWVFGTAMCKLINTCISVAMFSSVFLLTLISLDRYILTHHPIWSRHHRTLPRAGKNLDRRVHLAVYMARFLLGFLLPFCTIVGCYV</sequence>
<dbReference type="PRINTS" id="PR00526">
    <property type="entry name" value="FMETLEUPHER"/>
</dbReference>
<dbReference type="InterPro" id="IPR017452">
    <property type="entry name" value="GPCR_Rhodpsn_7TM"/>
</dbReference>
<proteinExistence type="inferred from homology"/>
<evidence type="ECO:0000256" key="12">
    <source>
        <dbReference type="ARBA" id="ARBA00037161"/>
    </source>
</evidence>
<evidence type="ECO:0000256" key="2">
    <source>
        <dbReference type="ARBA" id="ARBA00022475"/>
    </source>
</evidence>
<dbReference type="PANTHER" id="PTHR24225">
    <property type="entry name" value="CHEMOTACTIC RECEPTOR"/>
    <property type="match status" value="1"/>
</dbReference>
<dbReference type="GO" id="GO:0005886">
    <property type="term" value="C:plasma membrane"/>
    <property type="evidence" value="ECO:0007669"/>
    <property type="project" value="UniProtKB-SubCell"/>
</dbReference>
<evidence type="ECO:0000313" key="16">
    <source>
        <dbReference type="EMBL" id="KAG6922447.1"/>
    </source>
</evidence>
<gene>
    <name evidence="16" type="ORF">G0U57_002547</name>
</gene>
<dbReference type="Proteomes" id="UP000765507">
    <property type="component" value="Unassembled WGS sequence"/>
</dbReference>
<evidence type="ECO:0000313" key="17">
    <source>
        <dbReference type="Proteomes" id="UP000765507"/>
    </source>
</evidence>
<evidence type="ECO:0000256" key="11">
    <source>
        <dbReference type="ARBA" id="ARBA00025736"/>
    </source>
</evidence>
<dbReference type="SUPFAM" id="SSF81321">
    <property type="entry name" value="Family A G protein-coupled receptor-like"/>
    <property type="match status" value="2"/>
</dbReference>
<dbReference type="OrthoDB" id="6117944at2759"/>
<dbReference type="EMBL" id="JAHGAV010001302">
    <property type="protein sequence ID" value="KAG6922447.1"/>
    <property type="molecule type" value="Genomic_DNA"/>
</dbReference>
<feature type="domain" description="G-protein coupled receptors family 1 profile" evidence="15">
    <location>
        <begin position="1"/>
        <end position="243"/>
    </location>
</feature>
<dbReference type="Gene3D" id="1.20.1070.10">
    <property type="entry name" value="Rhodopsin 7-helix transmembrane proteins"/>
    <property type="match status" value="2"/>
</dbReference>
<dbReference type="PROSITE" id="PS50262">
    <property type="entry name" value="G_PROTEIN_RECEP_F1_2"/>
    <property type="match status" value="2"/>
</dbReference>
<name>A0A8T1S151_CHESE</name>
<comment type="function">
    <text evidence="12">Orphan receptor; could be a chemoattractant receptor.</text>
</comment>
<keyword evidence="6 14" id="KW-0472">Membrane</keyword>
<dbReference type="GO" id="GO:0004930">
    <property type="term" value="F:G protein-coupled receptor activity"/>
    <property type="evidence" value="ECO:0007669"/>
    <property type="project" value="UniProtKB-KW"/>
</dbReference>
<keyword evidence="17" id="KW-1185">Reference proteome</keyword>
<evidence type="ECO:0000256" key="4">
    <source>
        <dbReference type="ARBA" id="ARBA00022989"/>
    </source>
</evidence>
<evidence type="ECO:0000256" key="10">
    <source>
        <dbReference type="ARBA" id="ARBA00023224"/>
    </source>
</evidence>
<dbReference type="AlphaFoldDB" id="A0A8T1S151"/>
<dbReference type="Pfam" id="PF00001">
    <property type="entry name" value="7tm_1"/>
    <property type="match status" value="2"/>
</dbReference>
<keyword evidence="8 16" id="KW-0675">Receptor</keyword>
<dbReference type="PRINTS" id="PR00237">
    <property type="entry name" value="GPCRRHODOPSN"/>
</dbReference>
<keyword evidence="7" id="KW-1015">Disulfide bond</keyword>
<protein>
    <recommendedName>
        <fullName evidence="13">Probable G-protein coupled receptor 33</fullName>
    </recommendedName>
</protein>
<evidence type="ECO:0000256" key="14">
    <source>
        <dbReference type="SAM" id="Phobius"/>
    </source>
</evidence>
<keyword evidence="3 14" id="KW-0812">Transmembrane</keyword>
<reference evidence="16 17" key="1">
    <citation type="journal article" date="2020" name="G3 (Bethesda)">
        <title>Draft Genome of the Common Snapping Turtle, Chelydra serpentina, a Model for Phenotypic Plasticity in Reptiles.</title>
        <authorList>
            <person name="Das D."/>
            <person name="Singh S.K."/>
            <person name="Bierstedt J."/>
            <person name="Erickson A."/>
            <person name="Galli G.L.J."/>
            <person name="Crossley D.A. 2nd"/>
            <person name="Rhen T."/>
        </authorList>
    </citation>
    <scope>NUCLEOTIDE SEQUENCE [LARGE SCALE GENOMIC DNA]</scope>
    <source>
        <strain evidence="16">KW</strain>
    </source>
</reference>
<accession>A0A8T1S151</accession>
<feature type="transmembrane region" description="Helical" evidence="14">
    <location>
        <begin position="359"/>
        <end position="381"/>
    </location>
</feature>
<keyword evidence="4 14" id="KW-1133">Transmembrane helix</keyword>
<keyword evidence="5" id="KW-0297">G-protein coupled receptor</keyword>
<feature type="transmembrane region" description="Helical" evidence="14">
    <location>
        <begin position="224"/>
        <end position="246"/>
    </location>
</feature>
<evidence type="ECO:0000256" key="6">
    <source>
        <dbReference type="ARBA" id="ARBA00023136"/>
    </source>
</evidence>
<dbReference type="PANTHER" id="PTHR24225:SF5">
    <property type="entry name" value="G-PROTEIN COUPLED RECEPTOR 33-RELATED"/>
    <property type="match status" value="1"/>
</dbReference>
<evidence type="ECO:0000256" key="9">
    <source>
        <dbReference type="ARBA" id="ARBA00023180"/>
    </source>
</evidence>
<evidence type="ECO:0000256" key="3">
    <source>
        <dbReference type="ARBA" id="ARBA00022692"/>
    </source>
</evidence>
<keyword evidence="9" id="KW-0325">Glycoprotein</keyword>
<comment type="subcellular location">
    <subcellularLocation>
        <location evidence="1">Cell membrane</location>
        <topology evidence="1">Multi-pass membrane protein</topology>
    </subcellularLocation>
</comment>
<dbReference type="GO" id="GO:0004875">
    <property type="term" value="F:complement receptor activity"/>
    <property type="evidence" value="ECO:0007669"/>
    <property type="project" value="TreeGrafter"/>
</dbReference>
<dbReference type="GO" id="GO:0007204">
    <property type="term" value="P:positive regulation of cytosolic calcium ion concentration"/>
    <property type="evidence" value="ECO:0007669"/>
    <property type="project" value="TreeGrafter"/>
</dbReference>
<organism evidence="16 17">
    <name type="scientific">Chelydra serpentina</name>
    <name type="common">Snapping turtle</name>
    <name type="synonym">Testudo serpentina</name>
    <dbReference type="NCBI Taxonomy" id="8475"/>
    <lineage>
        <taxon>Eukaryota</taxon>
        <taxon>Metazoa</taxon>
        <taxon>Chordata</taxon>
        <taxon>Craniata</taxon>
        <taxon>Vertebrata</taxon>
        <taxon>Euteleostomi</taxon>
        <taxon>Archelosauria</taxon>
        <taxon>Testudinata</taxon>
        <taxon>Testudines</taxon>
        <taxon>Cryptodira</taxon>
        <taxon>Durocryptodira</taxon>
        <taxon>Americhelydia</taxon>
        <taxon>Chelydroidea</taxon>
        <taxon>Chelydridae</taxon>
        <taxon>Chelydra</taxon>
    </lineage>
</organism>
<evidence type="ECO:0000256" key="8">
    <source>
        <dbReference type="ARBA" id="ARBA00023170"/>
    </source>
</evidence>
<evidence type="ECO:0000256" key="5">
    <source>
        <dbReference type="ARBA" id="ARBA00023040"/>
    </source>
</evidence>
<evidence type="ECO:0000256" key="7">
    <source>
        <dbReference type="ARBA" id="ARBA00023157"/>
    </source>
</evidence>
<feature type="transmembrane region" description="Helical" evidence="14">
    <location>
        <begin position="187"/>
        <end position="204"/>
    </location>
</feature>
<dbReference type="InterPro" id="IPR000826">
    <property type="entry name" value="Formyl_rcpt-rel"/>
</dbReference>
<feature type="transmembrane region" description="Helical" evidence="14">
    <location>
        <begin position="87"/>
        <end position="109"/>
    </location>
</feature>
<keyword evidence="2" id="KW-1003">Cell membrane</keyword>
<feature type="transmembrane region" description="Helical" evidence="14">
    <location>
        <begin position="7"/>
        <end position="40"/>
    </location>
</feature>
<comment type="caution">
    <text evidence="16">The sequence shown here is derived from an EMBL/GenBank/DDBJ whole genome shotgun (WGS) entry which is preliminary data.</text>
</comment>
<comment type="similarity">
    <text evidence="11">Belongs to the chemokine-like receptor (CMKLR) family.</text>
</comment>
<feature type="transmembrane region" description="Helical" evidence="14">
    <location>
        <begin position="142"/>
        <end position="166"/>
    </location>
</feature>
<feature type="non-terminal residue" evidence="16">
    <location>
        <position position="382"/>
    </location>
</feature>
<feature type="transmembrane region" description="Helical" evidence="14">
    <location>
        <begin position="46"/>
        <end position="67"/>
    </location>
</feature>
<evidence type="ECO:0000256" key="13">
    <source>
        <dbReference type="ARBA" id="ARBA00039587"/>
    </source>
</evidence>
<dbReference type="GO" id="GO:0006954">
    <property type="term" value="P:inflammatory response"/>
    <property type="evidence" value="ECO:0007669"/>
    <property type="project" value="TreeGrafter"/>
</dbReference>
<evidence type="ECO:0000256" key="1">
    <source>
        <dbReference type="ARBA" id="ARBA00004651"/>
    </source>
</evidence>